<feature type="region of interest" description="Disordered" evidence="1">
    <location>
        <begin position="145"/>
        <end position="166"/>
    </location>
</feature>
<dbReference type="PRINTS" id="PR00625">
    <property type="entry name" value="JDOMAIN"/>
</dbReference>
<reference evidence="3" key="1">
    <citation type="submission" date="2025-08" db="UniProtKB">
        <authorList>
            <consortium name="Ensembl"/>
        </authorList>
    </citation>
    <scope>IDENTIFICATION</scope>
</reference>
<feature type="compositionally biased region" description="Low complexity" evidence="1">
    <location>
        <begin position="53"/>
        <end position="63"/>
    </location>
</feature>
<organism evidence="3 4">
    <name type="scientific">Cyclopterus lumpus</name>
    <name type="common">Lumpsucker</name>
    <dbReference type="NCBI Taxonomy" id="8103"/>
    <lineage>
        <taxon>Eukaryota</taxon>
        <taxon>Metazoa</taxon>
        <taxon>Chordata</taxon>
        <taxon>Craniata</taxon>
        <taxon>Vertebrata</taxon>
        <taxon>Euteleostomi</taxon>
        <taxon>Actinopterygii</taxon>
        <taxon>Neopterygii</taxon>
        <taxon>Teleostei</taxon>
        <taxon>Neoteleostei</taxon>
        <taxon>Acanthomorphata</taxon>
        <taxon>Eupercaria</taxon>
        <taxon>Perciformes</taxon>
        <taxon>Cottioidei</taxon>
        <taxon>Cottales</taxon>
        <taxon>Cyclopteridae</taxon>
        <taxon>Cyclopterus</taxon>
    </lineage>
</organism>
<evidence type="ECO:0000259" key="2">
    <source>
        <dbReference type="PROSITE" id="PS50076"/>
    </source>
</evidence>
<dbReference type="Ensembl" id="ENSCLMT00005035280.1">
    <property type="protein sequence ID" value="ENSCLMP00005033888.1"/>
    <property type="gene ID" value="ENSCLMG00005016233.1"/>
</dbReference>
<gene>
    <name evidence="3" type="primary">DNAJC30</name>
</gene>
<feature type="domain" description="J" evidence="2">
    <location>
        <begin position="77"/>
        <end position="142"/>
    </location>
</feature>
<dbReference type="InterPro" id="IPR053025">
    <property type="entry name" value="Mito_ATP_Synthase-Asso"/>
</dbReference>
<evidence type="ECO:0000313" key="3">
    <source>
        <dbReference type="Ensembl" id="ENSCLMP00005033888.1"/>
    </source>
</evidence>
<dbReference type="Proteomes" id="UP000694565">
    <property type="component" value="Unplaced"/>
</dbReference>
<name>A0A8C2ZZ02_CYCLU</name>
<dbReference type="CDD" id="cd06257">
    <property type="entry name" value="DnaJ"/>
    <property type="match status" value="1"/>
</dbReference>
<dbReference type="Pfam" id="PF00226">
    <property type="entry name" value="DnaJ"/>
    <property type="match status" value="1"/>
</dbReference>
<dbReference type="SUPFAM" id="SSF46565">
    <property type="entry name" value="Chaperone J-domain"/>
    <property type="match status" value="1"/>
</dbReference>
<keyword evidence="4" id="KW-1185">Reference proteome</keyword>
<dbReference type="PANTHER" id="PTHR44873:SF1">
    <property type="entry name" value="DNAJ HOMOLOG SUBFAMILY C MEMBER 30, MITOCHONDRIAL"/>
    <property type="match status" value="1"/>
</dbReference>
<dbReference type="PANTHER" id="PTHR44873">
    <property type="entry name" value="DNAJ HOMOLOG SUBFAMILY C MEMBER 30, MITOCHONDRIAL"/>
    <property type="match status" value="1"/>
</dbReference>
<reference evidence="3" key="2">
    <citation type="submission" date="2025-09" db="UniProtKB">
        <authorList>
            <consortium name="Ensembl"/>
        </authorList>
    </citation>
    <scope>IDENTIFICATION</scope>
</reference>
<feature type="compositionally biased region" description="Polar residues" evidence="1">
    <location>
        <begin position="146"/>
        <end position="163"/>
    </location>
</feature>
<accession>A0A8C2ZZ02</accession>
<evidence type="ECO:0000313" key="4">
    <source>
        <dbReference type="Proteomes" id="UP000694565"/>
    </source>
</evidence>
<dbReference type="SMART" id="SM00271">
    <property type="entry name" value="DnaJ"/>
    <property type="match status" value="1"/>
</dbReference>
<evidence type="ECO:0000256" key="1">
    <source>
        <dbReference type="SAM" id="MobiDB-lite"/>
    </source>
</evidence>
<dbReference type="AlphaFoldDB" id="A0A8C2ZZ02"/>
<dbReference type="PROSITE" id="PS50076">
    <property type="entry name" value="DNAJ_2"/>
    <property type="match status" value="1"/>
</dbReference>
<proteinExistence type="predicted"/>
<protein>
    <submittedName>
        <fullName evidence="3">DnaJ (Hsp40) homolog, subfamily C, member 30b</fullName>
    </submittedName>
</protein>
<sequence>MTPWTGGAVSIHLDTFRSPQTLRAFCTVVFILAEQASERRRRLKVHPDTLHASSRGYSRGSDSSSKHVPLLYRSRTSYYDILKVSPGATQSQIKTAYYKQSFIYHPDKNPGDEEATQHFFEISEAYTVLGNASLRKKYDRGFLSRSDVQSPSSKETTGSPQQQHHYRARRFSKAGEKTMFDFDAFYQGHYGEQLQRERDMKARKQRMQEQQKEALSKWSNTRLYAFFQVCVYVYTHNATLW</sequence>
<dbReference type="InterPro" id="IPR036869">
    <property type="entry name" value="J_dom_sf"/>
</dbReference>
<feature type="region of interest" description="Disordered" evidence="1">
    <location>
        <begin position="43"/>
        <end position="66"/>
    </location>
</feature>
<dbReference type="GeneTree" id="ENSGT00510000048685"/>
<dbReference type="Gene3D" id="1.10.287.110">
    <property type="entry name" value="DnaJ domain"/>
    <property type="match status" value="1"/>
</dbReference>
<dbReference type="InterPro" id="IPR001623">
    <property type="entry name" value="DnaJ_domain"/>
</dbReference>